<accession>A0AA38WRV2</accession>
<dbReference type="InterPro" id="IPR000504">
    <property type="entry name" value="RRM_dom"/>
</dbReference>
<dbReference type="Gene3D" id="3.30.70.330">
    <property type="match status" value="1"/>
</dbReference>
<dbReference type="AlphaFoldDB" id="A0AA38WRV2"/>
<dbReference type="InterPro" id="IPR012677">
    <property type="entry name" value="Nucleotide-bd_a/b_plait_sf"/>
</dbReference>
<dbReference type="PANTHER" id="PTHR34427:SF5">
    <property type="entry name" value="DUF4283 DOMAIN-CONTAINING PROTEIN"/>
    <property type="match status" value="1"/>
</dbReference>
<evidence type="ECO:0000256" key="2">
    <source>
        <dbReference type="SAM" id="MobiDB-lite"/>
    </source>
</evidence>
<keyword evidence="5" id="KW-1185">Reference proteome</keyword>
<feature type="compositionally biased region" description="Basic and acidic residues" evidence="2">
    <location>
        <begin position="172"/>
        <end position="204"/>
    </location>
</feature>
<gene>
    <name evidence="4" type="ORF">OSB04_005026</name>
</gene>
<dbReference type="GO" id="GO:0003723">
    <property type="term" value="F:RNA binding"/>
    <property type="evidence" value="ECO:0007669"/>
    <property type="project" value="UniProtKB-UniRule"/>
</dbReference>
<feature type="compositionally biased region" description="Polar residues" evidence="2">
    <location>
        <begin position="564"/>
        <end position="578"/>
    </location>
</feature>
<dbReference type="PANTHER" id="PTHR34427">
    <property type="entry name" value="DUF4283 DOMAIN PROTEIN"/>
    <property type="match status" value="1"/>
</dbReference>
<keyword evidence="1" id="KW-0694">RNA-binding</keyword>
<feature type="compositionally biased region" description="Polar residues" evidence="2">
    <location>
        <begin position="604"/>
        <end position="625"/>
    </location>
</feature>
<dbReference type="Proteomes" id="UP001172457">
    <property type="component" value="Chromosome 2"/>
</dbReference>
<protein>
    <recommendedName>
        <fullName evidence="3">RRM domain-containing protein</fullName>
    </recommendedName>
</protein>
<feature type="compositionally biased region" description="Basic residues" evidence="2">
    <location>
        <begin position="677"/>
        <end position="690"/>
    </location>
</feature>
<feature type="compositionally biased region" description="Acidic residues" evidence="2">
    <location>
        <begin position="419"/>
        <end position="428"/>
    </location>
</feature>
<feature type="region of interest" description="Disordered" evidence="2">
    <location>
        <begin position="604"/>
        <end position="658"/>
    </location>
</feature>
<evidence type="ECO:0000259" key="3">
    <source>
        <dbReference type="PROSITE" id="PS50102"/>
    </source>
</evidence>
<dbReference type="InterPro" id="IPR035979">
    <property type="entry name" value="RBD_domain_sf"/>
</dbReference>
<organism evidence="4 5">
    <name type="scientific">Centaurea solstitialis</name>
    <name type="common">yellow star-thistle</name>
    <dbReference type="NCBI Taxonomy" id="347529"/>
    <lineage>
        <taxon>Eukaryota</taxon>
        <taxon>Viridiplantae</taxon>
        <taxon>Streptophyta</taxon>
        <taxon>Embryophyta</taxon>
        <taxon>Tracheophyta</taxon>
        <taxon>Spermatophyta</taxon>
        <taxon>Magnoliopsida</taxon>
        <taxon>eudicotyledons</taxon>
        <taxon>Gunneridae</taxon>
        <taxon>Pentapetalae</taxon>
        <taxon>asterids</taxon>
        <taxon>campanulids</taxon>
        <taxon>Asterales</taxon>
        <taxon>Asteraceae</taxon>
        <taxon>Carduoideae</taxon>
        <taxon>Cardueae</taxon>
        <taxon>Centaureinae</taxon>
        <taxon>Centaurea</taxon>
    </lineage>
</organism>
<dbReference type="EMBL" id="JARYMX010000002">
    <property type="protein sequence ID" value="KAJ9559866.1"/>
    <property type="molecule type" value="Genomic_DNA"/>
</dbReference>
<feature type="compositionally biased region" description="Basic and acidic residues" evidence="2">
    <location>
        <begin position="1"/>
        <end position="11"/>
    </location>
</feature>
<feature type="compositionally biased region" description="Basic and acidic residues" evidence="2">
    <location>
        <begin position="20"/>
        <end position="31"/>
    </location>
</feature>
<dbReference type="Pfam" id="PF00076">
    <property type="entry name" value="RRM_1"/>
    <property type="match status" value="1"/>
</dbReference>
<feature type="region of interest" description="Disordered" evidence="2">
    <location>
        <begin position="383"/>
        <end position="428"/>
    </location>
</feature>
<feature type="region of interest" description="Disordered" evidence="2">
    <location>
        <begin position="1"/>
        <end position="57"/>
    </location>
</feature>
<dbReference type="PROSITE" id="PS50102">
    <property type="entry name" value="RRM"/>
    <property type="match status" value="1"/>
</dbReference>
<dbReference type="SMART" id="SM00360">
    <property type="entry name" value="RRM"/>
    <property type="match status" value="1"/>
</dbReference>
<feature type="domain" description="RRM" evidence="3">
    <location>
        <begin position="60"/>
        <end position="137"/>
    </location>
</feature>
<sequence>MRERERREREWTSVSKKRREWGWDTSRRSERGPSGCGNSFRYSETHQNRSNRSSKNPKETTFLFYNFPETWEVPHLWRLFKRYGGISDVYLARKRLRNGRRFGFARFKLVRNAEAMEKVLRGIWIGMYRLRVHVANHNGMNQKNGGKGGQGSGPIKVGKSTKAPKSYGEILNQRETKSNNEDRKHQSYADAVRRGSESEQKDTKSQPVIGEWDADQSRLEYLQLCAVGNVEKLDHIVRVNDILNASGSMNNSIKLLGGREVLIKFGSQEELDKLVADKSNGIHYWVKDLSKWTPGFRTSERLAWLKVEGLPLQIWKQETFKDIASRWGRVLEVHNCDLEESDIVMWGKILIGTCLRERISVITSVKVGHLYYVIRVEEDDGALQDNHNTEEENFWPNKEEDDASDDAADDGLNSSSDWSAEESGSEEDWLVEESIFEDNNEKPSMKGNSKERNCMDSEAMMDDTAVVDSGVKSAAATGDQTIPINDRKEDEETNTGEDIGNGDQTTPIDDRKEDEATNSGEDAGNGAFSGGGFHNEASDHFGKSVKSTDIQIKEDGVGPVKQLNKPSTNIGPLDNSENGPIGSTMIELLAGNKDGPNLKKVIQSNSQVEDPSNQLQDIQPPNTTLPEKERSRQYTTNARRGFAGEKIENQDISGPRLRSCRNEFKVFGRGRMSFHLLKQKARNAQKKGKKPGSSMMRSNSNSSGNKSSADSINHPQGNEAEVENRVPNEELERFGEAIGVIWNKESTGDAQIGASS</sequence>
<feature type="region of interest" description="Disordered" evidence="2">
    <location>
        <begin position="471"/>
        <end position="582"/>
    </location>
</feature>
<feature type="region of interest" description="Disordered" evidence="2">
    <location>
        <begin position="139"/>
        <end position="209"/>
    </location>
</feature>
<comment type="caution">
    <text evidence="4">The sequence shown here is derived from an EMBL/GenBank/DDBJ whole genome shotgun (WGS) entry which is preliminary data.</text>
</comment>
<evidence type="ECO:0000256" key="1">
    <source>
        <dbReference type="PROSITE-ProRule" id="PRU00176"/>
    </source>
</evidence>
<name>A0AA38WRV2_9ASTR</name>
<proteinExistence type="predicted"/>
<dbReference type="SUPFAM" id="SSF54928">
    <property type="entry name" value="RNA-binding domain, RBD"/>
    <property type="match status" value="1"/>
</dbReference>
<evidence type="ECO:0000313" key="5">
    <source>
        <dbReference type="Proteomes" id="UP001172457"/>
    </source>
</evidence>
<feature type="compositionally biased region" description="Acidic residues" evidence="2">
    <location>
        <begin position="399"/>
        <end position="409"/>
    </location>
</feature>
<dbReference type="CDD" id="cd00590">
    <property type="entry name" value="RRM_SF"/>
    <property type="match status" value="1"/>
</dbReference>
<reference evidence="4" key="1">
    <citation type="submission" date="2023-03" db="EMBL/GenBank/DDBJ databases">
        <title>Chromosome-scale reference genome and RAD-based genetic map of yellow starthistle (Centaurea solstitialis) reveal putative structural variation and QTLs associated with invader traits.</title>
        <authorList>
            <person name="Reatini B."/>
            <person name="Cang F.A."/>
            <person name="Jiang Q."/>
            <person name="Mckibben M.T.W."/>
            <person name="Barker M.S."/>
            <person name="Rieseberg L.H."/>
            <person name="Dlugosch K.M."/>
        </authorList>
    </citation>
    <scope>NUCLEOTIDE SEQUENCE</scope>
    <source>
        <strain evidence="4">CAN-66</strain>
        <tissue evidence="4">Leaf</tissue>
    </source>
</reference>
<feature type="region of interest" description="Disordered" evidence="2">
    <location>
        <begin position="671"/>
        <end position="730"/>
    </location>
</feature>
<evidence type="ECO:0000313" key="4">
    <source>
        <dbReference type="EMBL" id="KAJ9559866.1"/>
    </source>
</evidence>
<feature type="compositionally biased region" description="Low complexity" evidence="2">
    <location>
        <begin position="693"/>
        <end position="713"/>
    </location>
</feature>